<dbReference type="InterPro" id="IPR008254">
    <property type="entry name" value="Flavodoxin/NO_synth"/>
</dbReference>
<dbReference type="SUPFAM" id="SSF63380">
    <property type="entry name" value="Riboflavin synthase domain-like"/>
    <property type="match status" value="2"/>
</dbReference>
<dbReference type="GO" id="GO:0016226">
    <property type="term" value="P:iron-sulfur cluster assembly"/>
    <property type="evidence" value="ECO:0007669"/>
    <property type="project" value="UniProtKB-UniRule"/>
</dbReference>
<comment type="similarity">
    <text evidence="13">In the N-terminal section; belongs to the flavodoxin family.</text>
</comment>
<dbReference type="FunFam" id="3.40.50.360:FF:000015">
    <property type="entry name" value="NADPH-dependent diflavin oxidoreductase 1"/>
    <property type="match status" value="1"/>
</dbReference>
<dbReference type="SMART" id="SM00088">
    <property type="entry name" value="PINT"/>
    <property type="match status" value="1"/>
</dbReference>
<evidence type="ECO:0000256" key="6">
    <source>
        <dbReference type="ARBA" id="ARBA00022490"/>
    </source>
</evidence>
<dbReference type="InterPro" id="IPR036390">
    <property type="entry name" value="WH_DNA-bd_sf"/>
</dbReference>
<reference evidence="18" key="1">
    <citation type="submission" date="2021-01" db="EMBL/GenBank/DDBJ databases">
        <authorList>
            <person name="Bezrukov I."/>
        </authorList>
    </citation>
    <scope>NUCLEOTIDE SEQUENCE</scope>
</reference>
<keyword evidence="14" id="KW-0472">Membrane</keyword>
<evidence type="ECO:0000256" key="11">
    <source>
        <dbReference type="ARBA" id="ARBA00022942"/>
    </source>
</evidence>
<dbReference type="Gene3D" id="1.25.40.770">
    <property type="entry name" value="TAF6, C-terminal HEAT repeat domain"/>
    <property type="match status" value="1"/>
</dbReference>
<comment type="similarity">
    <text evidence="13">Belongs to the NADPH-dependent diflavin oxidoreductase NDOR1 family.</text>
</comment>
<evidence type="ECO:0000256" key="9">
    <source>
        <dbReference type="ARBA" id="ARBA00022827"/>
    </source>
</evidence>
<dbReference type="FunFam" id="1.20.990.10:FF:000015">
    <property type="entry name" value="NADPH-dependent diflavin oxidoreductase 1"/>
    <property type="match status" value="1"/>
</dbReference>
<feature type="domain" description="PCI" evidence="15">
    <location>
        <begin position="126"/>
        <end position="294"/>
    </location>
</feature>
<comment type="cofactor">
    <cofactor evidence="1 13">
        <name>FMN</name>
        <dbReference type="ChEBI" id="CHEBI:58210"/>
    </cofactor>
</comment>
<comment type="similarity">
    <text evidence="13">In the C-terminal section; belongs to the flavoprotein pyridine nucleotide cytochrome reductase family.</text>
</comment>
<dbReference type="GO" id="GO:0160246">
    <property type="term" value="F:NADPH-iron-sulfur [2Fe-2S] protein oxidoreductase activity"/>
    <property type="evidence" value="ECO:0007669"/>
    <property type="project" value="InterPro"/>
</dbReference>
<dbReference type="PROSITE" id="PS50902">
    <property type="entry name" value="FLAVODOXIN_LIKE"/>
    <property type="match status" value="2"/>
</dbReference>
<feature type="binding site" evidence="13">
    <location>
        <begin position="1490"/>
        <end position="1494"/>
    </location>
    <ligand>
        <name>NADP(+)</name>
        <dbReference type="ChEBI" id="CHEBI:58349"/>
    </ligand>
</feature>
<dbReference type="Gene3D" id="1.20.990.10">
    <property type="entry name" value="NADPH-cytochrome p450 Reductase, Chain A, domain 3"/>
    <property type="match status" value="1"/>
</dbReference>
<evidence type="ECO:0000256" key="3">
    <source>
        <dbReference type="ARBA" id="ARBA00002187"/>
    </source>
</evidence>
<dbReference type="GO" id="GO:0000502">
    <property type="term" value="C:proteasome complex"/>
    <property type="evidence" value="ECO:0007669"/>
    <property type="project" value="UniProtKB-KW"/>
</dbReference>
<dbReference type="InterPro" id="IPR029039">
    <property type="entry name" value="Flavoprotein-like_sf"/>
</dbReference>
<dbReference type="GO" id="GO:0010181">
    <property type="term" value="F:FMN binding"/>
    <property type="evidence" value="ECO:0007669"/>
    <property type="project" value="UniProtKB-UniRule"/>
</dbReference>
<dbReference type="Pfam" id="PF21154">
    <property type="entry name" value="RPN7_PSMD6_C"/>
    <property type="match status" value="1"/>
</dbReference>
<dbReference type="Pfam" id="PF10602">
    <property type="entry name" value="RPN7"/>
    <property type="match status" value="1"/>
</dbReference>
<dbReference type="Proteomes" id="UP000682877">
    <property type="component" value="Chromosome 3"/>
</dbReference>
<keyword evidence="11" id="KW-0647">Proteasome</keyword>
<dbReference type="InterPro" id="IPR049549">
    <property type="entry name" value="RPN7_PSMD6_C"/>
</dbReference>
<keyword evidence="10 13" id="KW-0521">NADP</keyword>
<evidence type="ECO:0000256" key="1">
    <source>
        <dbReference type="ARBA" id="ARBA00001917"/>
    </source>
</evidence>
<organism evidence="18 19">
    <name type="scientific">Arabidopsis arenosa</name>
    <name type="common">Sand rock-cress</name>
    <name type="synonym">Cardaminopsis arenosa</name>
    <dbReference type="NCBI Taxonomy" id="38785"/>
    <lineage>
        <taxon>Eukaryota</taxon>
        <taxon>Viridiplantae</taxon>
        <taxon>Streptophyta</taxon>
        <taxon>Embryophyta</taxon>
        <taxon>Tracheophyta</taxon>
        <taxon>Spermatophyta</taxon>
        <taxon>Magnoliopsida</taxon>
        <taxon>eudicotyledons</taxon>
        <taxon>Gunneridae</taxon>
        <taxon>Pentapetalae</taxon>
        <taxon>rosids</taxon>
        <taxon>malvids</taxon>
        <taxon>Brassicales</taxon>
        <taxon>Brassicaceae</taxon>
        <taxon>Camelineae</taxon>
        <taxon>Arabidopsis</taxon>
    </lineage>
</organism>
<dbReference type="FunFam" id="3.40.50.80:FF:000032">
    <property type="entry name" value="NADPH-dependent diflavin oxidoreductase 1"/>
    <property type="match status" value="1"/>
</dbReference>
<evidence type="ECO:0000256" key="7">
    <source>
        <dbReference type="ARBA" id="ARBA00022630"/>
    </source>
</evidence>
<dbReference type="Gene3D" id="3.40.50.80">
    <property type="entry name" value="Nucleotide-binding domain of ferredoxin-NADP reductase (FNR) module"/>
    <property type="match status" value="1"/>
</dbReference>
<feature type="transmembrane region" description="Helical" evidence="14">
    <location>
        <begin position="600"/>
        <end position="620"/>
    </location>
</feature>
<dbReference type="InterPro" id="IPR039261">
    <property type="entry name" value="FNR_nucleotide-bd"/>
</dbReference>
<evidence type="ECO:0000259" key="16">
    <source>
        <dbReference type="PROSITE" id="PS50902"/>
    </source>
</evidence>
<dbReference type="FunFam" id="1.25.40.570:FF:000005">
    <property type="entry name" value="26S proteasome regulatory subunit N7"/>
    <property type="match status" value="1"/>
</dbReference>
<feature type="binding site" evidence="13">
    <location>
        <begin position="1005"/>
        <end position="1008"/>
    </location>
    <ligand>
        <name>FMN</name>
        <dbReference type="ChEBI" id="CHEBI:58210"/>
    </ligand>
</feature>
<proteinExistence type="inferred from homology"/>
<dbReference type="InterPro" id="IPR001433">
    <property type="entry name" value="OxRdtase_FAD/NAD-bd"/>
</dbReference>
<comment type="subcellular location">
    <subcellularLocation>
        <location evidence="4 13">Cytoplasm</location>
    </subcellularLocation>
</comment>
<evidence type="ECO:0000313" key="19">
    <source>
        <dbReference type="Proteomes" id="UP000682877"/>
    </source>
</evidence>
<dbReference type="InterPro" id="IPR045135">
    <property type="entry name" value="Rpn7_N"/>
</dbReference>
<dbReference type="InterPro" id="IPR028879">
    <property type="entry name" value="NDOR1"/>
</dbReference>
<evidence type="ECO:0000256" key="8">
    <source>
        <dbReference type="ARBA" id="ARBA00022643"/>
    </source>
</evidence>
<feature type="binding site" evidence="13">
    <location>
        <begin position="1484"/>
        <end position="1485"/>
    </location>
    <ligand>
        <name>NADP(+)</name>
        <dbReference type="ChEBI" id="CHEBI:58349"/>
    </ligand>
</feature>
<feature type="binding site" evidence="13">
    <location>
        <position position="1312"/>
    </location>
    <ligand>
        <name>FAD</name>
        <dbReference type="ChEBI" id="CHEBI:57692"/>
    </ligand>
</feature>
<comment type="similarity">
    <text evidence="5">Belongs to the proteasome subunit S10 family.</text>
</comment>
<comment type="function">
    <text evidence="3">Acts as a regulatory subunit of the 26S proteasome which is involved in the ATP-dependent degradation of ubiquitinated proteins.</text>
</comment>
<dbReference type="PRINTS" id="PR00369">
    <property type="entry name" value="FLAVODOXIN"/>
</dbReference>
<sequence length="1565" mass="178256">MLFDSSSADNEEELKKLDEKIAYAEENLGESEVHEAHLAKALYFIRISDKEKALEQLLLTEGKTISVSQKMDLVFYTLQLAFFYMDFDLVSKNIDKAKKLFEEGGDWERKNRLKVYEGLYCMATRNFNKAASLFLDSISTFTTYEIFPYETLIFYTVLTSIITLDRVSLKQKVVDAPEILTVLGKIPFLSEFLNSWYECQYKAFFSAFAGMAEQIKLDRYLYPHFRFYMREVRTVVYSQFLESYKSVTVEAMAKAFGVSVDFIDQELSRFIAAGKLHCKIDKVAGVVETNRPDAKNTLYQASIKQGDFLLNRIQKLSRVIDLRIPQWQPRRRHQRHLRRRLSMLTHLQLFFCLLVELILPVPSLSFCPAEYILHSLRLYNPCLLSMQIYFDKVTEWALTQSGSTLFRQALASLETDPGLHPLLPFSLLSSLKRTLRMLDLHYKECYFIICLIVFINFVPCYSDERLFDGKSLYAGKELWKETLPLKSGSRVYKLQGLKSNSWYEVKISYPASIPALFTLQLLKNGVMGLKLNHMRRLLNTEKLIFKTESLEEVDNKDGLYVLVTVEPEGIVTIPNSKERASIIYNIVCEEQLLGIPYSSWSVVVLVVLCLVVALILPRFLPSYLLIKDVDRDRKTSILCLTRGRHDLYNYNQKERRSILEVLEDFHSVQIPFEWLVQLVPPLKPRAFSISSSPLAHPAQVHLTVSRVSWITPYERTQKGLCSSWLASLTPEQEVNIPFWFHKGSLPAPSQSLPLILVGPGTGCVPFRGFIAERAVQAQSSPIAPVIFCFGCRNKDTDFLYRDFWESHTRGEGMLSEGKDGGFYTAFSRDQPKKTGNALDAAERIGREAERRGFPASIVSTDEFDASSLPHEEAVVFVVSTTGQGDSPDSFKAFWRFLLQRNLRNYWLQQVRYAVFGLGDSGYQKYNTGIRFCSYSQSTGGEVAAMGEKPRKLLVLYASQTGNALDAAERIGREAERRGFPASIVSTDEFDASSLPHEEAVVFVVSTTGQGDSPDSFKAFWRFLLQRNLGNYWLQQVRYAVFGLGDSGYQKYNFVAKKLDKRLSDLGATSIIEKGLGDDQHPSGYEGTLDPWMLSLWSTLYQINPKYFPKGPDVKIPQDEVIDQPKYRILYHKQEKLEPKLLSDSDIIQRARGMSPGKLFKDKSKPDCFLKMTRNEVLTKAESTKDVRHFEFQFVSSTTEYEVGDVVELLPSQNPSAVDAFIERCDLDPESFITVGPTETENSGFSEEIITQLPIKLKTFVELTMDVTSASPRRYFFEVMSFYATAEHEKERLQYFASPEGRDDLYNYNQKERRSILEVLDDFPSVQIPFEWLVQLVPPLKPRAFSISSSPLAHPAQVHLTVSIVSWITPYKRTRKGLCSSWLASLTPEQEVNIPVWFHKGSLPAPSQSLPLILVGPGTGCAPFRGFIAERAVQAQSSLIAPVMFFFGCRNKDTDFLYRDFWESHAREGGMLSEGKGGGFYTAFSRDQPKKVYVQHKIREMSKKVWDLLCDGAAVYVAGSSTKMPCDVMSALEDIVSEETGGSKEVASRWLKALEKTGRYNVEAWS</sequence>
<dbReference type="InterPro" id="IPR017927">
    <property type="entry name" value="FAD-bd_FR_type"/>
</dbReference>
<dbReference type="InterPro" id="IPR001709">
    <property type="entry name" value="Flavoprot_Pyr_Nucl_cyt_Rdtase"/>
</dbReference>
<feature type="binding site" evidence="13">
    <location>
        <begin position="1342"/>
        <end position="1345"/>
    </location>
    <ligand>
        <name>FAD</name>
        <dbReference type="ChEBI" id="CHEBI:57692"/>
    </ligand>
</feature>
<name>A0A8S2A0N7_ARAAE</name>
<evidence type="ECO:0000256" key="5">
    <source>
        <dbReference type="ARBA" id="ARBA00005717"/>
    </source>
</evidence>
<feature type="binding site" evidence="13">
    <location>
        <position position="1078"/>
    </location>
    <ligand>
        <name>FMN</name>
        <dbReference type="ChEBI" id="CHEBI:58210"/>
    </ligand>
</feature>
<keyword evidence="9 13" id="KW-0274">FAD</keyword>
<feature type="binding site" evidence="13">
    <location>
        <begin position="958"/>
        <end position="963"/>
    </location>
    <ligand>
        <name>FMN</name>
        <dbReference type="ChEBI" id="CHEBI:58210"/>
    </ligand>
</feature>
<feature type="binding site" evidence="13">
    <location>
        <begin position="1376"/>
        <end position="1379"/>
    </location>
    <ligand>
        <name>FAD</name>
        <dbReference type="ChEBI" id="CHEBI:57692"/>
    </ligand>
</feature>
<evidence type="ECO:0000256" key="10">
    <source>
        <dbReference type="ARBA" id="ARBA00022857"/>
    </source>
</evidence>
<feature type="domain" description="FAD-binding FR-type" evidence="17">
    <location>
        <begin position="514"/>
        <end position="753"/>
    </location>
</feature>
<feature type="binding site" evidence="13">
    <location>
        <position position="1526"/>
    </location>
    <ligand>
        <name>NADP(+)</name>
        <dbReference type="ChEBI" id="CHEBI:58349"/>
    </ligand>
</feature>
<dbReference type="PANTHER" id="PTHR19384">
    <property type="entry name" value="NITRIC OXIDE SYNTHASE-RELATED"/>
    <property type="match status" value="1"/>
</dbReference>
<keyword evidence="19" id="KW-1185">Reference proteome</keyword>
<dbReference type="PROSITE" id="PS51384">
    <property type="entry name" value="FAD_FR"/>
    <property type="match status" value="2"/>
</dbReference>
<keyword evidence="12 13" id="KW-0560">Oxidoreductase</keyword>
<dbReference type="InterPro" id="IPR000717">
    <property type="entry name" value="PCI_dom"/>
</dbReference>
<dbReference type="Gene3D" id="2.40.30.10">
    <property type="entry name" value="Translation factors"/>
    <property type="match status" value="2"/>
</dbReference>
<comment type="catalytic activity">
    <reaction evidence="13">
        <text>2 oxidized [2Fe-2S]-[protein] + NADPH = 2 reduced [2Fe-2S]-[protein] + NADP(+) + H(+)</text>
        <dbReference type="Rhea" id="RHEA:67716"/>
        <dbReference type="Rhea" id="RHEA-COMP:17327"/>
        <dbReference type="Rhea" id="RHEA-COMP:17328"/>
        <dbReference type="ChEBI" id="CHEBI:15378"/>
        <dbReference type="ChEBI" id="CHEBI:33737"/>
        <dbReference type="ChEBI" id="CHEBI:33738"/>
        <dbReference type="ChEBI" id="CHEBI:57783"/>
        <dbReference type="ChEBI" id="CHEBI:58349"/>
    </reaction>
</comment>
<dbReference type="Pfam" id="PF00258">
    <property type="entry name" value="Flavodoxin_1"/>
    <property type="match status" value="2"/>
</dbReference>
<dbReference type="SUPFAM" id="SSF46785">
    <property type="entry name" value="Winged helix' DNA-binding domain"/>
    <property type="match status" value="1"/>
</dbReference>
<dbReference type="GO" id="GO:0016651">
    <property type="term" value="F:oxidoreductase activity, acting on NAD(P)H"/>
    <property type="evidence" value="ECO:0007669"/>
    <property type="project" value="UniProtKB-UniRule"/>
</dbReference>
<dbReference type="CDD" id="cd06207">
    <property type="entry name" value="CyPoR_like"/>
    <property type="match status" value="1"/>
</dbReference>
<feature type="binding site" evidence="13">
    <location>
        <position position="1418"/>
    </location>
    <ligand>
        <name>NADP(+)</name>
        <dbReference type="ChEBI" id="CHEBI:58349"/>
    </ligand>
</feature>
<dbReference type="PANTHER" id="PTHR19384:SF10">
    <property type="entry name" value="NADPH-DEPENDENT DIFLAVIN OXIDOREDUCTASE 1"/>
    <property type="match status" value="1"/>
</dbReference>
<dbReference type="InterPro" id="IPR003097">
    <property type="entry name" value="CysJ-like_FAD-binding"/>
</dbReference>
<feature type="domain" description="FAD-binding FR-type" evidence="17">
    <location>
        <begin position="1164"/>
        <end position="1410"/>
    </location>
</feature>
<dbReference type="GO" id="GO:0005829">
    <property type="term" value="C:cytosol"/>
    <property type="evidence" value="ECO:0007669"/>
    <property type="project" value="TreeGrafter"/>
</dbReference>
<dbReference type="GO" id="GO:0050661">
    <property type="term" value="F:NADP binding"/>
    <property type="evidence" value="ECO:0007669"/>
    <property type="project" value="UniProtKB-UniRule"/>
</dbReference>
<feature type="domain" description="Flavodoxin-like" evidence="16">
    <location>
        <begin position="826"/>
        <end position="961"/>
    </location>
</feature>
<dbReference type="Pfam" id="PF00175">
    <property type="entry name" value="NAD_binding_1"/>
    <property type="match status" value="1"/>
</dbReference>
<keyword evidence="14" id="KW-0812">Transmembrane</keyword>
<evidence type="ECO:0000259" key="15">
    <source>
        <dbReference type="PROSITE" id="PS50250"/>
    </source>
</evidence>
<dbReference type="Gene3D" id="3.40.50.360">
    <property type="match status" value="2"/>
</dbReference>
<evidence type="ECO:0000259" key="17">
    <source>
        <dbReference type="PROSITE" id="PS51384"/>
    </source>
</evidence>
<keyword evidence="8 13" id="KW-0288">FMN</keyword>
<dbReference type="PROSITE" id="PS50250">
    <property type="entry name" value="PCI"/>
    <property type="match status" value="1"/>
</dbReference>
<dbReference type="InterPro" id="IPR001094">
    <property type="entry name" value="Flavdoxin-like"/>
</dbReference>
<comment type="caution">
    <text evidence="13">Lacks conserved residue(s) required for the propagation of feature annotation.</text>
</comment>
<dbReference type="SUPFAM" id="SSF52343">
    <property type="entry name" value="Ferredoxin reductase-like, C-terminal NADP-linked domain"/>
    <property type="match status" value="2"/>
</dbReference>
<dbReference type="InterPro" id="IPR023173">
    <property type="entry name" value="NADPH_Cyt_P450_Rdtase_alpha"/>
</dbReference>
<dbReference type="EC" id="1.18.1.-" evidence="13"/>
<evidence type="ECO:0000313" key="18">
    <source>
        <dbReference type="EMBL" id="CAE5965841.1"/>
    </source>
</evidence>
<dbReference type="PRINTS" id="PR00371">
    <property type="entry name" value="FPNCR"/>
</dbReference>
<dbReference type="Pfam" id="PF00667">
    <property type="entry name" value="FAD_binding_1"/>
    <property type="match status" value="2"/>
</dbReference>
<evidence type="ECO:0000256" key="14">
    <source>
        <dbReference type="SAM" id="Phobius"/>
    </source>
</evidence>
<feature type="transmembrane region" description="Helical" evidence="14">
    <location>
        <begin position="440"/>
        <end position="458"/>
    </location>
</feature>
<dbReference type="GO" id="GO:0005634">
    <property type="term" value="C:nucleus"/>
    <property type="evidence" value="ECO:0007669"/>
    <property type="project" value="UniProtKB-ARBA"/>
</dbReference>
<evidence type="ECO:0000256" key="4">
    <source>
        <dbReference type="ARBA" id="ARBA00004496"/>
    </source>
</evidence>
<protein>
    <recommendedName>
        <fullName evidence="13">NADPH-dependent diflavin oxidoreductase 1</fullName>
        <ecNumber evidence="13">1.18.1.-</ecNumber>
    </recommendedName>
    <alternativeName>
        <fullName evidence="13">NADPH-dependent FMN and FAD-containing oxidoreductase</fullName>
    </alternativeName>
</protein>
<dbReference type="EMBL" id="LR999453">
    <property type="protein sequence ID" value="CAE5965841.1"/>
    <property type="molecule type" value="Genomic_DNA"/>
</dbReference>
<gene>
    <name evidence="18" type="ORF">AARE701A_LOCUS6119</name>
</gene>
<dbReference type="GO" id="GO:0006367">
    <property type="term" value="P:transcription initiation at RNA polymerase II promoter"/>
    <property type="evidence" value="ECO:0007669"/>
    <property type="project" value="InterPro"/>
</dbReference>
<dbReference type="InterPro" id="IPR046344">
    <property type="entry name" value="TAF6_C_sf"/>
</dbReference>
<keyword evidence="7 13" id="KW-0285">Flavoprotein</keyword>
<dbReference type="Pfam" id="PF01399">
    <property type="entry name" value="PCI"/>
    <property type="match status" value="1"/>
</dbReference>
<feature type="domain" description="Flavodoxin-like" evidence="16">
    <location>
        <begin position="952"/>
        <end position="1096"/>
    </location>
</feature>
<dbReference type="InterPro" id="IPR017938">
    <property type="entry name" value="Riboflavin_synthase-like_b-brl"/>
</dbReference>
<dbReference type="Gene3D" id="1.25.40.570">
    <property type="match status" value="1"/>
</dbReference>
<comment type="function">
    <text evidence="13">NADPH-dependent reductase which is a central component of the cytosolic iron-sulfur (Fe-S) protein assembly (CIA) machinery. Transfers electrons from NADPH via its FAD and FMN prosthetic groups to the [2Fe-2S] cluster of the anamorsin/DRE2 homolog, another key component of the CIA machinery. In turn, this reduced cluster provides electrons for assembly of cytosolic iron-sulfur cluster proteins.</text>
</comment>
<dbReference type="GO" id="GO:0050660">
    <property type="term" value="F:flavin adenine dinucleotide binding"/>
    <property type="evidence" value="ECO:0007669"/>
    <property type="project" value="UniProtKB-UniRule"/>
</dbReference>
<dbReference type="HAMAP" id="MF_03178">
    <property type="entry name" value="NDOR1"/>
    <property type="match status" value="1"/>
</dbReference>
<keyword evidence="14" id="KW-1133">Transmembrane helix</keyword>
<dbReference type="SUPFAM" id="SSF52218">
    <property type="entry name" value="Flavoproteins"/>
    <property type="match status" value="2"/>
</dbReference>
<feature type="binding site" evidence="13">
    <location>
        <position position="1564"/>
    </location>
    <ligand>
        <name>FAD</name>
        <dbReference type="ChEBI" id="CHEBI:57692"/>
    </ligand>
</feature>
<comment type="cofactor">
    <cofactor evidence="2 13">
        <name>FAD</name>
        <dbReference type="ChEBI" id="CHEBI:57692"/>
    </cofactor>
</comment>
<keyword evidence="6 13" id="KW-0963">Cytoplasm</keyword>
<evidence type="ECO:0000256" key="13">
    <source>
        <dbReference type="HAMAP-Rule" id="MF_03178"/>
    </source>
</evidence>
<evidence type="ECO:0000256" key="12">
    <source>
        <dbReference type="ARBA" id="ARBA00023002"/>
    </source>
</evidence>
<accession>A0A8S2A0N7</accession>
<evidence type="ECO:0000256" key="2">
    <source>
        <dbReference type="ARBA" id="ARBA00001974"/>
    </source>
</evidence>